<feature type="region of interest" description="Disordered" evidence="1">
    <location>
        <begin position="78"/>
        <end position="98"/>
    </location>
</feature>
<sequence>MKVAKEIFSGIKIYIEVSNALPLWSFSCRASDSTGFHCSHINRHGIQRLLSLFPSMVTPPRGHWMEGFQSLLKTGVPAASEFGKPDPGKPNGKKPHAQ</sequence>
<comment type="caution">
    <text evidence="2">The sequence shown here is derived from an EMBL/GenBank/DDBJ whole genome shotgun (WGS) entry which is preliminary data.</text>
</comment>
<reference evidence="2 3" key="1">
    <citation type="journal article" date="2020" name="Nat. Food">
        <title>A phased Vanilla planifolia genome enables genetic improvement of flavour and production.</title>
        <authorList>
            <person name="Hasing T."/>
            <person name="Tang H."/>
            <person name="Brym M."/>
            <person name="Khazi F."/>
            <person name="Huang T."/>
            <person name="Chambers A.H."/>
        </authorList>
    </citation>
    <scope>NUCLEOTIDE SEQUENCE [LARGE SCALE GENOMIC DNA]</scope>
    <source>
        <tissue evidence="2">Leaf</tissue>
    </source>
</reference>
<name>A0A835SDQ8_VANPL</name>
<dbReference type="AlphaFoldDB" id="A0A835SDQ8"/>
<proteinExistence type="predicted"/>
<gene>
    <name evidence="2" type="ORF">HPP92_001945</name>
</gene>
<evidence type="ECO:0000256" key="1">
    <source>
        <dbReference type="SAM" id="MobiDB-lite"/>
    </source>
</evidence>
<evidence type="ECO:0000313" key="2">
    <source>
        <dbReference type="EMBL" id="KAG0501873.1"/>
    </source>
</evidence>
<evidence type="ECO:0000313" key="3">
    <source>
        <dbReference type="Proteomes" id="UP000639772"/>
    </source>
</evidence>
<accession>A0A835SDQ8</accession>
<dbReference type="Proteomes" id="UP000639772">
    <property type="component" value="Chromosome 1"/>
</dbReference>
<dbReference type="PROSITE" id="PS51257">
    <property type="entry name" value="PROKAR_LIPOPROTEIN"/>
    <property type="match status" value="1"/>
</dbReference>
<organism evidence="2 3">
    <name type="scientific">Vanilla planifolia</name>
    <name type="common">Vanilla</name>
    <dbReference type="NCBI Taxonomy" id="51239"/>
    <lineage>
        <taxon>Eukaryota</taxon>
        <taxon>Viridiplantae</taxon>
        <taxon>Streptophyta</taxon>
        <taxon>Embryophyta</taxon>
        <taxon>Tracheophyta</taxon>
        <taxon>Spermatophyta</taxon>
        <taxon>Magnoliopsida</taxon>
        <taxon>Liliopsida</taxon>
        <taxon>Asparagales</taxon>
        <taxon>Orchidaceae</taxon>
        <taxon>Vanilloideae</taxon>
        <taxon>Vanilleae</taxon>
        <taxon>Vanilla</taxon>
    </lineage>
</organism>
<dbReference type="EMBL" id="JADCNM010000001">
    <property type="protein sequence ID" value="KAG0501873.1"/>
    <property type="molecule type" value="Genomic_DNA"/>
</dbReference>
<protein>
    <submittedName>
        <fullName evidence="2">Uncharacterized protein</fullName>
    </submittedName>
</protein>